<dbReference type="EMBL" id="BLQM01000200">
    <property type="protein sequence ID" value="GMH74902.1"/>
    <property type="molecule type" value="Genomic_DNA"/>
</dbReference>
<evidence type="ECO:0000256" key="1">
    <source>
        <dbReference type="SAM" id="MobiDB-lite"/>
    </source>
</evidence>
<protein>
    <submittedName>
        <fullName evidence="2">Uncharacterized protein</fullName>
    </submittedName>
</protein>
<dbReference type="AlphaFoldDB" id="A0A9W7ASX4"/>
<proteinExistence type="predicted"/>
<sequence length="72" mass="7878">MSSPMTGQLELDLPLPAPLIPNFSMTSPSSRSTTPTSQYDRDGTAKDATEGWRVEIEEGKFRLVYENEGGEG</sequence>
<name>A0A9W7ASX4_9STRA</name>
<feature type="compositionally biased region" description="Basic and acidic residues" evidence="1">
    <location>
        <begin position="39"/>
        <end position="52"/>
    </location>
</feature>
<reference evidence="3" key="1">
    <citation type="journal article" date="2023" name="Commun. Biol.">
        <title>Genome analysis of Parmales, the sister group of diatoms, reveals the evolutionary specialization of diatoms from phago-mixotrophs to photoautotrophs.</title>
        <authorList>
            <person name="Ban H."/>
            <person name="Sato S."/>
            <person name="Yoshikawa S."/>
            <person name="Yamada K."/>
            <person name="Nakamura Y."/>
            <person name="Ichinomiya M."/>
            <person name="Sato N."/>
            <person name="Blanc-Mathieu R."/>
            <person name="Endo H."/>
            <person name="Kuwata A."/>
            <person name="Ogata H."/>
        </authorList>
    </citation>
    <scope>NUCLEOTIDE SEQUENCE [LARGE SCALE GENOMIC DNA]</scope>
</reference>
<organism evidence="2 3">
    <name type="scientific">Triparma laevis f. inornata</name>
    <dbReference type="NCBI Taxonomy" id="1714386"/>
    <lineage>
        <taxon>Eukaryota</taxon>
        <taxon>Sar</taxon>
        <taxon>Stramenopiles</taxon>
        <taxon>Ochrophyta</taxon>
        <taxon>Bolidophyceae</taxon>
        <taxon>Parmales</taxon>
        <taxon>Triparmaceae</taxon>
        <taxon>Triparma</taxon>
    </lineage>
</organism>
<gene>
    <name evidence="2" type="ORF">TL16_g06592</name>
</gene>
<evidence type="ECO:0000313" key="2">
    <source>
        <dbReference type="EMBL" id="GMH74902.1"/>
    </source>
</evidence>
<feature type="region of interest" description="Disordered" evidence="1">
    <location>
        <begin position="1"/>
        <end position="52"/>
    </location>
</feature>
<feature type="compositionally biased region" description="Low complexity" evidence="1">
    <location>
        <begin position="24"/>
        <end position="37"/>
    </location>
</feature>
<comment type="caution">
    <text evidence="2">The sequence shown here is derived from an EMBL/GenBank/DDBJ whole genome shotgun (WGS) entry which is preliminary data.</text>
</comment>
<evidence type="ECO:0000313" key="3">
    <source>
        <dbReference type="Proteomes" id="UP001162640"/>
    </source>
</evidence>
<dbReference type="Proteomes" id="UP001162640">
    <property type="component" value="Unassembled WGS sequence"/>
</dbReference>
<accession>A0A9W7ASX4</accession>